<evidence type="ECO:0000256" key="2">
    <source>
        <dbReference type="ARBA" id="ARBA00010413"/>
    </source>
</evidence>
<protein>
    <submittedName>
        <fullName evidence="5">Glycosyltransferase family 6</fullName>
    </submittedName>
</protein>
<dbReference type="GO" id="GO:0005975">
    <property type="term" value="P:carbohydrate metabolic process"/>
    <property type="evidence" value="ECO:0007669"/>
    <property type="project" value="InterPro"/>
</dbReference>
<keyword evidence="3" id="KW-0328">Glycosyltransferase</keyword>
<dbReference type="GO" id="GO:0031982">
    <property type="term" value="C:vesicle"/>
    <property type="evidence" value="ECO:0007669"/>
    <property type="project" value="TreeGrafter"/>
</dbReference>
<dbReference type="NCBIfam" id="NF041524">
    <property type="entry name" value="Gltr_6"/>
    <property type="match status" value="1"/>
</dbReference>
<dbReference type="Pfam" id="PF03414">
    <property type="entry name" value="Glyco_transf_6"/>
    <property type="match status" value="1"/>
</dbReference>
<evidence type="ECO:0000256" key="3">
    <source>
        <dbReference type="ARBA" id="ARBA00022676"/>
    </source>
</evidence>
<gene>
    <name evidence="5" type="ORF">SAMN04488055_0973</name>
</gene>
<dbReference type="PANTHER" id="PTHR10462:SF51">
    <property type="entry name" value="GLOBOSIDE ALPHA-1,3-N-ACETYLGALACTOSAMINYLTRANSFERASE 1-LIKE"/>
    <property type="match status" value="1"/>
</dbReference>
<comment type="similarity">
    <text evidence="2">Belongs to the glycosyltransferase 6 family.</text>
</comment>
<dbReference type="InterPro" id="IPR048174">
    <property type="entry name" value="WbnI-like"/>
</dbReference>
<evidence type="ECO:0000313" key="5">
    <source>
        <dbReference type="EMBL" id="SIN72753.1"/>
    </source>
</evidence>
<dbReference type="InterPro" id="IPR005076">
    <property type="entry name" value="Glyco_trans_6"/>
</dbReference>
<comment type="cofactor">
    <cofactor evidence="1">
        <name>Mn(2+)</name>
        <dbReference type="ChEBI" id="CHEBI:29035"/>
    </cofactor>
</comment>
<keyword evidence="6" id="KW-1185">Reference proteome</keyword>
<dbReference type="GO" id="GO:0016758">
    <property type="term" value="F:hexosyltransferase activity"/>
    <property type="evidence" value="ECO:0007669"/>
    <property type="project" value="InterPro"/>
</dbReference>
<dbReference type="EMBL" id="FSRA01000001">
    <property type="protein sequence ID" value="SIN72753.1"/>
    <property type="molecule type" value="Genomic_DNA"/>
</dbReference>
<evidence type="ECO:0000256" key="4">
    <source>
        <dbReference type="ARBA" id="ARBA00022679"/>
    </source>
</evidence>
<dbReference type="SUPFAM" id="SSF53448">
    <property type="entry name" value="Nucleotide-diphospho-sugar transferases"/>
    <property type="match status" value="1"/>
</dbReference>
<dbReference type="GO" id="GO:0016020">
    <property type="term" value="C:membrane"/>
    <property type="evidence" value="ECO:0007669"/>
    <property type="project" value="InterPro"/>
</dbReference>
<dbReference type="STRING" id="536979.SAMN04488055_0973"/>
<dbReference type="Proteomes" id="UP000185003">
    <property type="component" value="Unassembled WGS sequence"/>
</dbReference>
<dbReference type="OrthoDB" id="2535579at2"/>
<evidence type="ECO:0000256" key="1">
    <source>
        <dbReference type="ARBA" id="ARBA00001936"/>
    </source>
</evidence>
<evidence type="ECO:0000313" key="6">
    <source>
        <dbReference type="Proteomes" id="UP000185003"/>
    </source>
</evidence>
<dbReference type="AlphaFoldDB" id="A0A1N6DQ13"/>
<keyword evidence="4 5" id="KW-0808">Transferase</keyword>
<dbReference type="RefSeq" id="WP_074238160.1">
    <property type="nucleotide sequence ID" value="NZ_FSRA01000001.1"/>
</dbReference>
<dbReference type="Gene3D" id="3.90.550.10">
    <property type="entry name" value="Spore Coat Polysaccharide Biosynthesis Protein SpsA, Chain A"/>
    <property type="match status" value="1"/>
</dbReference>
<name>A0A1N6DQ13_9BACT</name>
<accession>A0A1N6DQ13</accession>
<reference evidence="5 6" key="1">
    <citation type="submission" date="2016-11" db="EMBL/GenBank/DDBJ databases">
        <authorList>
            <person name="Jaros S."/>
            <person name="Januszkiewicz K."/>
            <person name="Wedrychowicz H."/>
        </authorList>
    </citation>
    <scope>NUCLEOTIDE SEQUENCE [LARGE SCALE GENOMIC DNA]</scope>
    <source>
        <strain evidence="5 6">DSM 24787</strain>
    </source>
</reference>
<dbReference type="InterPro" id="IPR029044">
    <property type="entry name" value="Nucleotide-diphossugar_trans"/>
</dbReference>
<proteinExistence type="inferred from homology"/>
<organism evidence="5 6">
    <name type="scientific">Chitinophaga niabensis</name>
    <dbReference type="NCBI Taxonomy" id="536979"/>
    <lineage>
        <taxon>Bacteria</taxon>
        <taxon>Pseudomonadati</taxon>
        <taxon>Bacteroidota</taxon>
        <taxon>Chitinophagia</taxon>
        <taxon>Chitinophagales</taxon>
        <taxon>Chitinophagaceae</taxon>
        <taxon>Chitinophaga</taxon>
    </lineage>
</organism>
<dbReference type="PANTHER" id="PTHR10462">
    <property type="entry name" value="GLYCOSYLTRANSFERASE-RELATED"/>
    <property type="match status" value="1"/>
</dbReference>
<sequence>MKIALLFICTGKYSIFWKDFYTSAEQYFVPGAEKAYFVFTDDADLPFKDAQNVHVHHQQKLGWPYDTLMRFSIFSRVEKELAAFDYIFFFNANTEFIKPITAAEILPTDAEDGLTVVLHPGYYNKPLKAFPYEKTQKKSTAYMPSNERHQYFQGCLNGGTGKAYLQLIRQLTENTQKDLDNGIIAIWHDESQLNKYVANKHPKVLTPGYAYPEGWDLPFEKAILMRDKGRFGGSDFMRQTTPEAPLNTFQLIIRKIKRLFS</sequence>